<dbReference type="InterPro" id="IPR013325">
    <property type="entry name" value="RNA_pol_sigma_r2"/>
</dbReference>
<dbReference type="CDD" id="cd06171">
    <property type="entry name" value="Sigma70_r4"/>
    <property type="match status" value="1"/>
</dbReference>
<dbReference type="InterPro" id="IPR014284">
    <property type="entry name" value="RNA_pol_sigma-70_dom"/>
</dbReference>
<evidence type="ECO:0000313" key="8">
    <source>
        <dbReference type="Proteomes" id="UP000230709"/>
    </source>
</evidence>
<evidence type="ECO:0000256" key="4">
    <source>
        <dbReference type="ARBA" id="ARBA00023163"/>
    </source>
</evidence>
<keyword evidence="4" id="KW-0804">Transcription</keyword>
<evidence type="ECO:0000256" key="1">
    <source>
        <dbReference type="ARBA" id="ARBA00010641"/>
    </source>
</evidence>
<proteinExistence type="inferred from homology"/>
<evidence type="ECO:0000259" key="6">
    <source>
        <dbReference type="Pfam" id="PF08281"/>
    </source>
</evidence>
<dbReference type="InterPro" id="IPR013324">
    <property type="entry name" value="RNA_pol_sigma_r3/r4-like"/>
</dbReference>
<dbReference type="Proteomes" id="UP000230709">
    <property type="component" value="Plasmid pOB3b2"/>
</dbReference>
<gene>
    <name evidence="7" type="ORF">CQW49_22965</name>
</gene>
<dbReference type="InterPro" id="IPR039425">
    <property type="entry name" value="RNA_pol_sigma-70-like"/>
</dbReference>
<feature type="domain" description="RNA polymerase sigma-70 region 2" evidence="5">
    <location>
        <begin position="36"/>
        <end position="102"/>
    </location>
</feature>
<dbReference type="GO" id="GO:0006352">
    <property type="term" value="P:DNA-templated transcription initiation"/>
    <property type="evidence" value="ECO:0007669"/>
    <property type="project" value="InterPro"/>
</dbReference>
<evidence type="ECO:0000259" key="5">
    <source>
        <dbReference type="Pfam" id="PF04542"/>
    </source>
</evidence>
<dbReference type="SUPFAM" id="SSF88946">
    <property type="entry name" value="Sigma2 domain of RNA polymerase sigma factors"/>
    <property type="match status" value="1"/>
</dbReference>
<feature type="domain" description="RNA polymerase sigma factor 70 region 4 type 2" evidence="6">
    <location>
        <begin position="139"/>
        <end position="189"/>
    </location>
</feature>
<dbReference type="NCBIfam" id="TIGR02937">
    <property type="entry name" value="sigma70-ECF"/>
    <property type="match status" value="1"/>
</dbReference>
<dbReference type="AlphaFoldDB" id="A0A2D2D732"/>
<evidence type="ECO:0000313" key="7">
    <source>
        <dbReference type="EMBL" id="ATQ70826.1"/>
    </source>
</evidence>
<dbReference type="NCBIfam" id="NF008888">
    <property type="entry name" value="PRK11922.1"/>
    <property type="match status" value="1"/>
</dbReference>
<dbReference type="GO" id="GO:0016987">
    <property type="term" value="F:sigma factor activity"/>
    <property type="evidence" value="ECO:0007669"/>
    <property type="project" value="UniProtKB-KW"/>
</dbReference>
<evidence type="ECO:0000256" key="2">
    <source>
        <dbReference type="ARBA" id="ARBA00023015"/>
    </source>
</evidence>
<dbReference type="PANTHER" id="PTHR43133">
    <property type="entry name" value="RNA POLYMERASE ECF-TYPE SIGMA FACTO"/>
    <property type="match status" value="1"/>
</dbReference>
<dbReference type="PANTHER" id="PTHR43133:SF51">
    <property type="entry name" value="RNA POLYMERASE SIGMA FACTOR"/>
    <property type="match status" value="1"/>
</dbReference>
<dbReference type="Gene3D" id="1.10.1740.10">
    <property type="match status" value="1"/>
</dbReference>
<keyword evidence="3" id="KW-0731">Sigma factor</keyword>
<dbReference type="Pfam" id="PF04542">
    <property type="entry name" value="Sigma70_r2"/>
    <property type="match status" value="1"/>
</dbReference>
<dbReference type="Gene3D" id="1.10.10.10">
    <property type="entry name" value="Winged helix-like DNA-binding domain superfamily/Winged helix DNA-binding domain"/>
    <property type="match status" value="1"/>
</dbReference>
<dbReference type="InterPro" id="IPR036388">
    <property type="entry name" value="WH-like_DNA-bd_sf"/>
</dbReference>
<keyword evidence="7" id="KW-0614">Plasmid</keyword>
<organism evidence="7 8">
    <name type="scientific">Methylosinus trichosporium (strain ATCC 35070 / NCIMB 11131 / UNIQEM 75 / OB3b)</name>
    <dbReference type="NCBI Taxonomy" id="595536"/>
    <lineage>
        <taxon>Bacteria</taxon>
        <taxon>Pseudomonadati</taxon>
        <taxon>Pseudomonadota</taxon>
        <taxon>Alphaproteobacteria</taxon>
        <taxon>Hyphomicrobiales</taxon>
        <taxon>Methylocystaceae</taxon>
        <taxon>Methylosinus</taxon>
    </lineage>
</organism>
<accession>A0A2D2D732</accession>
<dbReference type="EMBL" id="CP023739">
    <property type="protein sequence ID" value="ATQ70826.1"/>
    <property type="molecule type" value="Genomic_DNA"/>
</dbReference>
<dbReference type="Pfam" id="PF08281">
    <property type="entry name" value="Sigma70_r4_2"/>
    <property type="match status" value="1"/>
</dbReference>
<keyword evidence="8" id="KW-1185">Reference proteome</keyword>
<comment type="similarity">
    <text evidence="1">Belongs to the sigma-70 factor family. ECF subfamily.</text>
</comment>
<geneLocation type="plasmid" evidence="8">
    <name>pob3b2</name>
</geneLocation>
<name>A0A2D2D732_METT3</name>
<keyword evidence="2" id="KW-0805">Transcription regulation</keyword>
<dbReference type="KEGG" id="mtw:CQW49_22965"/>
<dbReference type="InterPro" id="IPR007627">
    <property type="entry name" value="RNA_pol_sigma70_r2"/>
</dbReference>
<evidence type="ECO:0000256" key="3">
    <source>
        <dbReference type="ARBA" id="ARBA00023082"/>
    </source>
</evidence>
<dbReference type="GO" id="GO:0003677">
    <property type="term" value="F:DNA binding"/>
    <property type="evidence" value="ECO:0007669"/>
    <property type="project" value="InterPro"/>
</dbReference>
<protein>
    <submittedName>
        <fullName evidence="7">RNA polymerase subunit sigma</fullName>
    </submittedName>
</protein>
<dbReference type="SUPFAM" id="SSF88659">
    <property type="entry name" value="Sigma3 and sigma4 domains of RNA polymerase sigma factors"/>
    <property type="match status" value="1"/>
</dbReference>
<reference evidence="8" key="1">
    <citation type="submission" date="2017-10" db="EMBL/GenBank/DDBJ databases">
        <title>Completed PacBio SMRT sequence of Methylosinus trichosporium OB3b reveals presence of a third large plasmid.</title>
        <authorList>
            <person name="Charles T.C."/>
            <person name="Lynch M.D.J."/>
            <person name="Heil J.R."/>
            <person name="Cheng J."/>
        </authorList>
    </citation>
    <scope>NUCLEOTIDE SEQUENCE [LARGE SCALE GENOMIC DNA]</scope>
    <source>
        <strain evidence="8">OB3b</strain>
        <plasmid evidence="8">pob3b2</plasmid>
    </source>
</reference>
<dbReference type="InterPro" id="IPR013249">
    <property type="entry name" value="RNA_pol_sigma70_r4_t2"/>
</dbReference>
<sequence length="232" mass="26324">MKKNQTRIADADWTKLADVDIIARVATGDAGAFAELMRRYNRKLYRTARAMTGDNGEAEDIVQEAWTRAYAHIADFRNESAISTWLVRIVLNEALGRKRRTRPTVELDETNEHQMSSVIMLPSCGANPESSMSRTQVRHLLERAIDTLPPDFRTVFVLRSVEEMRGAEVAQQLGIPEATVKTRLHRARALIRQELEKNFLIALSDVFPFDGARCKELSNRVMARIGLLQDKS</sequence>